<keyword evidence="6" id="KW-1185">Reference proteome</keyword>
<gene>
    <name evidence="5" type="ORF">G3569_08910</name>
</gene>
<organism evidence="5 6">
    <name type="scientific">Fodinibius halophilus</name>
    <dbReference type="NCBI Taxonomy" id="1736908"/>
    <lineage>
        <taxon>Bacteria</taxon>
        <taxon>Pseudomonadati</taxon>
        <taxon>Balneolota</taxon>
        <taxon>Balneolia</taxon>
        <taxon>Balneolales</taxon>
        <taxon>Balneolaceae</taxon>
        <taxon>Fodinibius</taxon>
    </lineage>
</organism>
<sequence>MGTKKIWIEELKRSGIKDLFEVLVFSSDYSFIKPSSKIYQEALSNLRVKDIDKIAFIGDSLTYDMQGASELGLKTIWINEEAFKQNHQHEFVDVIIPDLLYLKKA</sequence>
<evidence type="ECO:0000313" key="6">
    <source>
        <dbReference type="Proteomes" id="UP000479132"/>
    </source>
</evidence>
<keyword evidence="2" id="KW-0479">Metal-binding</keyword>
<keyword evidence="3 5" id="KW-0378">Hydrolase</keyword>
<keyword evidence="4" id="KW-0460">Magnesium</keyword>
<dbReference type="AlphaFoldDB" id="A0A6M1TC21"/>
<dbReference type="InterPro" id="IPR051400">
    <property type="entry name" value="HAD-like_hydrolase"/>
</dbReference>
<dbReference type="InterPro" id="IPR023214">
    <property type="entry name" value="HAD_sf"/>
</dbReference>
<dbReference type="PANTHER" id="PTHR46470:SF2">
    <property type="entry name" value="GLYCERALDEHYDE 3-PHOSPHATE PHOSPHATASE"/>
    <property type="match status" value="1"/>
</dbReference>
<proteinExistence type="predicted"/>
<dbReference type="RefSeq" id="WP_165268240.1">
    <property type="nucleotide sequence ID" value="NZ_JAALLS010000010.1"/>
</dbReference>
<dbReference type="GO" id="GO:0016791">
    <property type="term" value="F:phosphatase activity"/>
    <property type="evidence" value="ECO:0007669"/>
    <property type="project" value="TreeGrafter"/>
</dbReference>
<evidence type="ECO:0000256" key="1">
    <source>
        <dbReference type="ARBA" id="ARBA00001946"/>
    </source>
</evidence>
<dbReference type="NCBIfam" id="TIGR01549">
    <property type="entry name" value="HAD-SF-IA-v1"/>
    <property type="match status" value="1"/>
</dbReference>
<dbReference type="Gene3D" id="3.40.50.1000">
    <property type="entry name" value="HAD superfamily/HAD-like"/>
    <property type="match status" value="1"/>
</dbReference>
<dbReference type="InterPro" id="IPR006439">
    <property type="entry name" value="HAD-SF_hydro_IA"/>
</dbReference>
<dbReference type="GO" id="GO:0046872">
    <property type="term" value="F:metal ion binding"/>
    <property type="evidence" value="ECO:0007669"/>
    <property type="project" value="UniProtKB-KW"/>
</dbReference>
<dbReference type="SUPFAM" id="SSF56784">
    <property type="entry name" value="HAD-like"/>
    <property type="match status" value="1"/>
</dbReference>
<dbReference type="InterPro" id="IPR041492">
    <property type="entry name" value="HAD_2"/>
</dbReference>
<reference evidence="5 6" key="1">
    <citation type="submission" date="2020-02" db="EMBL/GenBank/DDBJ databases">
        <title>Aliifodinibius halophilus 2W32, complete genome.</title>
        <authorList>
            <person name="Li Y."/>
            <person name="Wu S."/>
        </authorList>
    </citation>
    <scope>NUCLEOTIDE SEQUENCE [LARGE SCALE GENOMIC DNA]</scope>
    <source>
        <strain evidence="5 6">2W32</strain>
    </source>
</reference>
<accession>A0A6M1TC21</accession>
<dbReference type="PANTHER" id="PTHR46470">
    <property type="entry name" value="N-ACYLNEURAMINATE-9-PHOSPHATASE"/>
    <property type="match status" value="1"/>
</dbReference>
<evidence type="ECO:0000256" key="2">
    <source>
        <dbReference type="ARBA" id="ARBA00022723"/>
    </source>
</evidence>
<comment type="caution">
    <text evidence="5">The sequence shown here is derived from an EMBL/GenBank/DDBJ whole genome shotgun (WGS) entry which is preliminary data.</text>
</comment>
<dbReference type="EMBL" id="JAALLS010000010">
    <property type="protein sequence ID" value="NGP88474.1"/>
    <property type="molecule type" value="Genomic_DNA"/>
</dbReference>
<evidence type="ECO:0000256" key="4">
    <source>
        <dbReference type="ARBA" id="ARBA00022842"/>
    </source>
</evidence>
<protein>
    <submittedName>
        <fullName evidence="5">HAD family hydrolase</fullName>
    </submittedName>
</protein>
<evidence type="ECO:0000256" key="3">
    <source>
        <dbReference type="ARBA" id="ARBA00022801"/>
    </source>
</evidence>
<dbReference type="GO" id="GO:0044281">
    <property type="term" value="P:small molecule metabolic process"/>
    <property type="evidence" value="ECO:0007669"/>
    <property type="project" value="UniProtKB-ARBA"/>
</dbReference>
<dbReference type="Pfam" id="PF13419">
    <property type="entry name" value="HAD_2"/>
    <property type="match status" value="1"/>
</dbReference>
<name>A0A6M1TC21_9BACT</name>
<comment type="cofactor">
    <cofactor evidence="1">
        <name>Mg(2+)</name>
        <dbReference type="ChEBI" id="CHEBI:18420"/>
    </cofactor>
</comment>
<dbReference type="Proteomes" id="UP000479132">
    <property type="component" value="Unassembled WGS sequence"/>
</dbReference>
<dbReference type="InterPro" id="IPR036412">
    <property type="entry name" value="HAD-like_sf"/>
</dbReference>
<evidence type="ECO:0000313" key="5">
    <source>
        <dbReference type="EMBL" id="NGP88474.1"/>
    </source>
</evidence>